<name>A0A917DHU3_9MICO</name>
<dbReference type="InterPro" id="IPR025629">
    <property type="entry name" value="DUF4287"/>
</dbReference>
<gene>
    <name evidence="1" type="ORF">GCM10010915_23270</name>
</gene>
<organism evidence="1 2">
    <name type="scientific">Microbacterium faecale</name>
    <dbReference type="NCBI Taxonomy" id="1804630"/>
    <lineage>
        <taxon>Bacteria</taxon>
        <taxon>Bacillati</taxon>
        <taxon>Actinomycetota</taxon>
        <taxon>Actinomycetes</taxon>
        <taxon>Micrococcales</taxon>
        <taxon>Microbacteriaceae</taxon>
        <taxon>Microbacterium</taxon>
    </lineage>
</organism>
<evidence type="ECO:0000313" key="1">
    <source>
        <dbReference type="EMBL" id="GGD41665.1"/>
    </source>
</evidence>
<dbReference type="EMBL" id="BMHO01000001">
    <property type="protein sequence ID" value="GGD41665.1"/>
    <property type="molecule type" value="Genomic_DNA"/>
</dbReference>
<keyword evidence="2" id="KW-1185">Reference proteome</keyword>
<protein>
    <recommendedName>
        <fullName evidence="3">DUF4287 domain-containing protein</fullName>
    </recommendedName>
</protein>
<comment type="caution">
    <text evidence="1">The sequence shown here is derived from an EMBL/GenBank/DDBJ whole genome shotgun (WGS) entry which is preliminary data.</text>
</comment>
<evidence type="ECO:0000313" key="2">
    <source>
        <dbReference type="Proteomes" id="UP000633205"/>
    </source>
</evidence>
<accession>A0A917DHU3</accession>
<dbReference type="RefSeq" id="WP_188712380.1">
    <property type="nucleotide sequence ID" value="NZ_BMHO01000001.1"/>
</dbReference>
<dbReference type="AlphaFoldDB" id="A0A917DHU3"/>
<reference evidence="1" key="1">
    <citation type="journal article" date="2014" name="Int. J. Syst. Evol. Microbiol.">
        <title>Complete genome sequence of Corynebacterium casei LMG S-19264T (=DSM 44701T), isolated from a smear-ripened cheese.</title>
        <authorList>
            <consortium name="US DOE Joint Genome Institute (JGI-PGF)"/>
            <person name="Walter F."/>
            <person name="Albersmeier A."/>
            <person name="Kalinowski J."/>
            <person name="Ruckert C."/>
        </authorList>
    </citation>
    <scope>NUCLEOTIDE SEQUENCE</scope>
    <source>
        <strain evidence="1">CGMCC 1.15152</strain>
    </source>
</reference>
<dbReference type="Proteomes" id="UP000633205">
    <property type="component" value="Unassembled WGS sequence"/>
</dbReference>
<proteinExistence type="predicted"/>
<evidence type="ECO:0008006" key="3">
    <source>
        <dbReference type="Google" id="ProtNLM"/>
    </source>
</evidence>
<reference evidence="1" key="2">
    <citation type="submission" date="2020-09" db="EMBL/GenBank/DDBJ databases">
        <authorList>
            <person name="Sun Q."/>
            <person name="Zhou Y."/>
        </authorList>
    </citation>
    <scope>NUCLEOTIDE SEQUENCE</scope>
    <source>
        <strain evidence="1">CGMCC 1.15152</strain>
    </source>
</reference>
<sequence length="97" mass="10513">MSFQAYLDTIEKKTGLTPRQLLEIASEKGLDAPGVKAGEILTWLKEDYDLGRGHGMALVHVIQKGPTISSKHVGTDGVHRDESDTLWLDGIATKPSA</sequence>
<dbReference type="Pfam" id="PF14117">
    <property type="entry name" value="DUF4287"/>
    <property type="match status" value="1"/>
</dbReference>